<feature type="transmembrane region" description="Helical" evidence="2">
    <location>
        <begin position="292"/>
        <end position="317"/>
    </location>
</feature>
<dbReference type="InterPro" id="IPR011990">
    <property type="entry name" value="TPR-like_helical_dom_sf"/>
</dbReference>
<dbReference type="AlphaFoldDB" id="A0A939M1K3"/>
<comment type="caution">
    <text evidence="3">The sequence shown here is derived from an EMBL/GenBank/DDBJ whole genome shotgun (WGS) entry which is preliminary data.</text>
</comment>
<evidence type="ECO:0000256" key="2">
    <source>
        <dbReference type="SAM" id="Phobius"/>
    </source>
</evidence>
<dbReference type="Gene3D" id="1.25.40.10">
    <property type="entry name" value="Tetratricopeptide repeat domain"/>
    <property type="match status" value="1"/>
</dbReference>
<dbReference type="Proteomes" id="UP000664398">
    <property type="component" value="Unassembled WGS sequence"/>
</dbReference>
<reference evidence="3" key="1">
    <citation type="submission" date="2021-03" db="EMBL/GenBank/DDBJ databases">
        <title>Leucobacter chromiisoli sp. nov., isolated from chromium-containing soil of chemical plant.</title>
        <authorList>
            <person name="Xu Z."/>
        </authorList>
    </citation>
    <scope>NUCLEOTIDE SEQUENCE</scope>
    <source>
        <strain evidence="3">A2</strain>
    </source>
</reference>
<proteinExistence type="predicted"/>
<feature type="region of interest" description="Disordered" evidence="1">
    <location>
        <begin position="463"/>
        <end position="531"/>
    </location>
</feature>
<protein>
    <submittedName>
        <fullName evidence="3">Tetratricopeptide repeat protein</fullName>
    </submittedName>
</protein>
<organism evidence="3 4">
    <name type="scientific">Leucobacter ruminantium</name>
    <dbReference type="NCBI Taxonomy" id="1289170"/>
    <lineage>
        <taxon>Bacteria</taxon>
        <taxon>Bacillati</taxon>
        <taxon>Actinomycetota</taxon>
        <taxon>Actinomycetes</taxon>
        <taxon>Micrococcales</taxon>
        <taxon>Microbacteriaceae</taxon>
        <taxon>Leucobacter</taxon>
    </lineage>
</organism>
<accession>A0A939M1K3</accession>
<feature type="transmembrane region" description="Helical" evidence="2">
    <location>
        <begin position="437"/>
        <end position="457"/>
    </location>
</feature>
<keyword evidence="2" id="KW-0812">Transmembrane</keyword>
<evidence type="ECO:0000313" key="4">
    <source>
        <dbReference type="Proteomes" id="UP000664398"/>
    </source>
</evidence>
<evidence type="ECO:0000256" key="1">
    <source>
        <dbReference type="SAM" id="MobiDB-lite"/>
    </source>
</evidence>
<feature type="transmembrane region" description="Helical" evidence="2">
    <location>
        <begin position="243"/>
        <end position="271"/>
    </location>
</feature>
<dbReference type="SUPFAM" id="SSF48452">
    <property type="entry name" value="TPR-like"/>
    <property type="match status" value="1"/>
</dbReference>
<gene>
    <name evidence="3" type="ORF">J4H91_08545</name>
</gene>
<feature type="compositionally biased region" description="Basic and acidic residues" evidence="1">
    <location>
        <begin position="467"/>
        <end position="486"/>
    </location>
</feature>
<sequence>MTRPEIEESPTGRPGPGDFLQRAEALADFGRPDEAIEELQRGLAEYPEHAALWAHLAWVRWVSDDRKLARAAAEAALSYDPDQLGALHTMVLLEARARDAPGAHLAADRMLQLAPDHPASHLDKARALAAEPDGSRRHSRLIRDAAYWAMSLDIDSASTVAQAAGLLHGVVGKAEFSQLISRGLALDPQNEALLFFASDAHTKHDGQVVDVLSSMLVQNPQQRDAAIQLNHIVWERTRWVPALAVWGMLAIALPQAAVAVLVMAMVNLWTLAHRVRRSAPRGFLRRTWGASAWSRTGVILGLLGASWPLLALPLVFWLRMPGLLALVPLLLLASECLIVYAGDRELRRLLAPIGPRAADYTQDLHRAALKGWVRIIVGGIALVCGLVGLVTGAGRWMPLIVLAGLAFVIPALLRLLLTRDMRRQTDEGSVLEQQRDVRAPLAVIAVCAVGLAALMMVQPPEISIDQGPRREQPSPEDVQRTREQLHDYLQNEEQRREDLERSMSEWSDSLRDAQQRADDVPAVTEGSGEAG</sequence>
<keyword evidence="2" id="KW-0472">Membrane</keyword>
<dbReference type="Pfam" id="PF13428">
    <property type="entry name" value="TPR_14"/>
    <property type="match status" value="1"/>
</dbReference>
<evidence type="ECO:0000313" key="3">
    <source>
        <dbReference type="EMBL" id="MBO1805365.1"/>
    </source>
</evidence>
<keyword evidence="2" id="KW-1133">Transmembrane helix</keyword>
<feature type="compositionally biased region" description="Basic and acidic residues" evidence="1">
    <location>
        <begin position="492"/>
        <end position="519"/>
    </location>
</feature>
<name>A0A939M1K3_9MICO</name>
<dbReference type="RefSeq" id="WP_208045845.1">
    <property type="nucleotide sequence ID" value="NZ_JAGDYL010000013.1"/>
</dbReference>
<feature type="transmembrane region" description="Helical" evidence="2">
    <location>
        <begin position="371"/>
        <end position="390"/>
    </location>
</feature>
<feature type="transmembrane region" description="Helical" evidence="2">
    <location>
        <begin position="396"/>
        <end position="417"/>
    </location>
</feature>
<keyword evidence="4" id="KW-1185">Reference proteome</keyword>
<feature type="transmembrane region" description="Helical" evidence="2">
    <location>
        <begin position="323"/>
        <end position="342"/>
    </location>
</feature>
<dbReference type="EMBL" id="JAGDYL010000013">
    <property type="protein sequence ID" value="MBO1805365.1"/>
    <property type="molecule type" value="Genomic_DNA"/>
</dbReference>